<accession>A0ABV0PXN6</accession>
<dbReference type="Proteomes" id="UP001476798">
    <property type="component" value="Unassembled WGS sequence"/>
</dbReference>
<proteinExistence type="predicted"/>
<reference evidence="1 2" key="1">
    <citation type="submission" date="2021-06" db="EMBL/GenBank/DDBJ databases">
        <authorList>
            <person name="Palmer J.M."/>
        </authorList>
    </citation>
    <scope>NUCLEOTIDE SEQUENCE [LARGE SCALE GENOMIC DNA]</scope>
    <source>
        <strain evidence="1 2">GA_2019</strain>
        <tissue evidence="1">Muscle</tissue>
    </source>
</reference>
<gene>
    <name evidence="1" type="ORF">GOODEAATRI_013404</name>
</gene>
<dbReference type="EMBL" id="JAHRIO010090861">
    <property type="protein sequence ID" value="MEQ2188279.1"/>
    <property type="molecule type" value="Genomic_DNA"/>
</dbReference>
<sequence>MRIPTLFICSSSAYIRVELDMETPRLLECFALSRQKNGQPRPFRLMRPFRQIRCYPETVPRQRQCTYGSGQEFIQTLGAALLVFSLRFQSYFYRLKTLLLTLLPVQIWISY</sequence>
<protein>
    <submittedName>
        <fullName evidence="1">Uncharacterized protein</fullName>
    </submittedName>
</protein>
<evidence type="ECO:0000313" key="2">
    <source>
        <dbReference type="Proteomes" id="UP001476798"/>
    </source>
</evidence>
<comment type="caution">
    <text evidence="1">The sequence shown here is derived from an EMBL/GenBank/DDBJ whole genome shotgun (WGS) entry which is preliminary data.</text>
</comment>
<organism evidence="1 2">
    <name type="scientific">Goodea atripinnis</name>
    <dbReference type="NCBI Taxonomy" id="208336"/>
    <lineage>
        <taxon>Eukaryota</taxon>
        <taxon>Metazoa</taxon>
        <taxon>Chordata</taxon>
        <taxon>Craniata</taxon>
        <taxon>Vertebrata</taxon>
        <taxon>Euteleostomi</taxon>
        <taxon>Actinopterygii</taxon>
        <taxon>Neopterygii</taxon>
        <taxon>Teleostei</taxon>
        <taxon>Neoteleostei</taxon>
        <taxon>Acanthomorphata</taxon>
        <taxon>Ovalentaria</taxon>
        <taxon>Atherinomorphae</taxon>
        <taxon>Cyprinodontiformes</taxon>
        <taxon>Goodeidae</taxon>
        <taxon>Goodea</taxon>
    </lineage>
</organism>
<name>A0ABV0PXN6_9TELE</name>
<evidence type="ECO:0000313" key="1">
    <source>
        <dbReference type="EMBL" id="MEQ2188279.1"/>
    </source>
</evidence>
<keyword evidence="2" id="KW-1185">Reference proteome</keyword>